<dbReference type="OrthoDB" id="307419at2157"/>
<keyword evidence="2" id="KW-0472">Membrane</keyword>
<keyword evidence="2" id="KW-0812">Transmembrane</keyword>
<feature type="transmembrane region" description="Helical" evidence="2">
    <location>
        <begin position="68"/>
        <end position="90"/>
    </location>
</feature>
<dbReference type="RefSeq" id="WP_095635304.1">
    <property type="nucleotide sequence ID" value="NZ_NSKC01000001.1"/>
</dbReference>
<evidence type="ECO:0000313" key="5">
    <source>
        <dbReference type="Proteomes" id="UP000218083"/>
    </source>
</evidence>
<keyword evidence="5" id="KW-1185">Reference proteome</keyword>
<dbReference type="InterPro" id="IPR058287">
    <property type="entry name" value="DUF7981"/>
</dbReference>
<feature type="region of interest" description="Disordered" evidence="1">
    <location>
        <begin position="1"/>
        <end position="34"/>
    </location>
</feature>
<gene>
    <name evidence="4" type="ORF">CK500_00480</name>
</gene>
<reference evidence="4 5" key="1">
    <citation type="submission" date="2017-08" db="EMBL/GenBank/DDBJ databases">
        <title>The strain WRN001 was isolated from Binhai saline alkaline soil, Tianjin, China.</title>
        <authorList>
            <person name="Liu D."/>
            <person name="Zhang G."/>
        </authorList>
    </citation>
    <scope>NUCLEOTIDE SEQUENCE [LARGE SCALE GENOMIC DNA]</scope>
    <source>
        <strain evidence="4 5">WN019</strain>
    </source>
</reference>
<feature type="domain" description="DUF7981" evidence="3">
    <location>
        <begin position="35"/>
        <end position="101"/>
    </location>
</feature>
<sequence length="101" mass="10158">MADGSVERAGSGEAESGEAESGGSGDPPGVPATPRARARSAALWGLVGGFAFLVLAQGYLLLDGDLPFGYAELFAIAGAIAVASGGIAYATEHRLHAKRRT</sequence>
<comment type="caution">
    <text evidence="4">The sequence shown here is derived from an EMBL/GenBank/DDBJ whole genome shotgun (WGS) entry which is preliminary data.</text>
</comment>
<dbReference type="Proteomes" id="UP000218083">
    <property type="component" value="Unassembled WGS sequence"/>
</dbReference>
<dbReference type="Pfam" id="PF25938">
    <property type="entry name" value="DUF7981"/>
    <property type="match status" value="1"/>
</dbReference>
<dbReference type="AlphaFoldDB" id="A0A2A2FI71"/>
<feature type="transmembrane region" description="Helical" evidence="2">
    <location>
        <begin position="41"/>
        <end position="62"/>
    </location>
</feature>
<proteinExistence type="predicted"/>
<keyword evidence="2" id="KW-1133">Transmembrane helix</keyword>
<dbReference type="EMBL" id="NSKC01000001">
    <property type="protein sequence ID" value="PAU85181.1"/>
    <property type="molecule type" value="Genomic_DNA"/>
</dbReference>
<evidence type="ECO:0000256" key="1">
    <source>
        <dbReference type="SAM" id="MobiDB-lite"/>
    </source>
</evidence>
<protein>
    <recommendedName>
        <fullName evidence="3">DUF7981 domain-containing protein</fullName>
    </recommendedName>
</protein>
<organism evidence="4 5">
    <name type="scientific">Halorubrum salipaludis</name>
    <dbReference type="NCBI Taxonomy" id="2032630"/>
    <lineage>
        <taxon>Archaea</taxon>
        <taxon>Methanobacteriati</taxon>
        <taxon>Methanobacteriota</taxon>
        <taxon>Stenosarchaea group</taxon>
        <taxon>Halobacteria</taxon>
        <taxon>Halobacteriales</taxon>
        <taxon>Haloferacaceae</taxon>
        <taxon>Halorubrum</taxon>
    </lineage>
</organism>
<evidence type="ECO:0000259" key="3">
    <source>
        <dbReference type="Pfam" id="PF25938"/>
    </source>
</evidence>
<name>A0A2A2FI71_9EURY</name>
<accession>A0A2A2FI71</accession>
<evidence type="ECO:0000256" key="2">
    <source>
        <dbReference type="SAM" id="Phobius"/>
    </source>
</evidence>
<evidence type="ECO:0000313" key="4">
    <source>
        <dbReference type="EMBL" id="PAU85181.1"/>
    </source>
</evidence>